<gene>
    <name evidence="1" type="ordered locus">Mtc_2271</name>
</gene>
<dbReference type="GeneID" id="11972436"/>
<name>H8IAZ6_METCZ</name>
<proteinExistence type="predicted"/>
<dbReference type="EMBL" id="CP003243">
    <property type="protein sequence ID" value="AFD01006.1"/>
    <property type="molecule type" value="Genomic_DNA"/>
</dbReference>
<reference evidence="1 2" key="1">
    <citation type="journal article" date="2012" name="J. Bacteriol.">
        <title>Complete genome sequence of a thermophilic methanogen, Methanocella conradii HZ254, isolated from Chinese rice field soil.</title>
        <authorList>
            <person name="Lu Z."/>
            <person name="Lu Y."/>
        </authorList>
    </citation>
    <scope>NUCLEOTIDE SEQUENCE [LARGE SCALE GENOMIC DNA]</scope>
    <source>
        <strain evidence="2">DSM 24694 / JCM 17849 / CGMCC 1.5162 / HZ254</strain>
    </source>
</reference>
<accession>H8IAZ6</accession>
<dbReference type="eggNOG" id="arCOG06147">
    <property type="taxonomic scope" value="Archaea"/>
</dbReference>
<organism evidence="1 2">
    <name type="scientific">Methanocella conradii (strain DSM 24694 / JCM 17849 / CGMCC 1.5162 / HZ254)</name>
    <dbReference type="NCBI Taxonomy" id="1041930"/>
    <lineage>
        <taxon>Archaea</taxon>
        <taxon>Methanobacteriati</taxon>
        <taxon>Methanobacteriota</taxon>
        <taxon>Stenosarchaea group</taxon>
        <taxon>Methanomicrobia</taxon>
        <taxon>Methanocellales</taxon>
        <taxon>Methanocellaceae</taxon>
        <taxon>Methanocella</taxon>
    </lineage>
</organism>
<protein>
    <recommendedName>
        <fullName evidence="3">DUF11 domain-containing protein</fullName>
    </recommendedName>
</protein>
<dbReference type="HOGENOM" id="CLU_445940_0_0_2"/>
<evidence type="ECO:0000313" key="1">
    <source>
        <dbReference type="EMBL" id="AFD01006.1"/>
    </source>
</evidence>
<sequence length="543" mass="57310">MLFVAFLPVMPASAETSTLGISITERMNRGDSYAPTLPTGGSTSNGTLSGDGVVTITNNLASTDLYNISITFNKGSTSNWTSSDGAYVVDNGNGKVTVTIPRLAHGASMHVTYTVESSATLPLYLTATYDNNKVNVGGFTNVTVTLNKDASIINADISNVVVTITPKDLNNNSIKDWVFSNCNPSKGNATVNGGITWNVGTLAQAESNPTLSFRATENDEAAHNTTDNLALFDMADSDIAYQVTTSPTTAGVSIDGNPTAITSGLSTDLSKQQLSGNSWQFAPKVTNTNSEDVTFTLSSVSFWATPSSDLNTIIDQRTLTQGSSNLPNDLPKSAVWTATPFSFVYNGVPAGFIKPSFTVKDDDAQMPKTYSSTNGTNSVTLLKKIWVLNGYNIEVTKTVTDQGSGVYRIDIAVKNIGSKKSPDTVLVYDIVPAAFNAGNFSPAYTGTTSVTNPVVGTAYWWNVGPINANDTKYVNYTATGSGSYPLMDIFLVGVDPAQSMSLQSTPLLTNESILASANFESLAALGAAALLVVGMIGTARRRL</sequence>
<evidence type="ECO:0000313" key="2">
    <source>
        <dbReference type="Proteomes" id="UP000005233"/>
    </source>
</evidence>
<dbReference type="OrthoDB" id="147991at2157"/>
<keyword evidence="2" id="KW-1185">Reference proteome</keyword>
<dbReference type="RefSeq" id="WP_014406837.1">
    <property type="nucleotide sequence ID" value="NC_017034.1"/>
</dbReference>
<dbReference type="Proteomes" id="UP000005233">
    <property type="component" value="Chromosome"/>
</dbReference>
<dbReference type="KEGG" id="mez:Mtc_2271"/>
<evidence type="ECO:0008006" key="3">
    <source>
        <dbReference type="Google" id="ProtNLM"/>
    </source>
</evidence>
<dbReference type="AlphaFoldDB" id="H8IAZ6"/>
<dbReference type="STRING" id="1041930.Mtc_2271"/>